<evidence type="ECO:0000256" key="4">
    <source>
        <dbReference type="HAMAP-Rule" id="MF_02230"/>
    </source>
</evidence>
<comment type="miscellaneous">
    <text evidence="4">Reaction proceeds via a cis-phosphoenolate intermediate.</text>
</comment>
<accession>A0AAX3EBW9</accession>
<dbReference type="RefSeq" id="WP_011844902.1">
    <property type="nucleotide sequence ID" value="NZ_CP109831.1"/>
</dbReference>
<dbReference type="GeneID" id="4847293"/>
<feature type="binding site" evidence="4">
    <location>
        <position position="230"/>
    </location>
    <ligand>
        <name>substrate</name>
    </ligand>
</feature>
<dbReference type="SUPFAM" id="SSF100950">
    <property type="entry name" value="NagB/RpiA/CoA transferase-like"/>
    <property type="match status" value="1"/>
</dbReference>
<feature type="active site" description="Proton donor" evidence="4">
    <location>
        <position position="194"/>
    </location>
</feature>
<dbReference type="Proteomes" id="UP001156196">
    <property type="component" value="Chromosome"/>
</dbReference>
<dbReference type="GO" id="GO:0043917">
    <property type="term" value="F:ribose 1,5-bisphosphate isomerase activity"/>
    <property type="evidence" value="ECO:0007669"/>
    <property type="project" value="UniProtKB-UniRule"/>
</dbReference>
<evidence type="ECO:0000313" key="5">
    <source>
        <dbReference type="EMBL" id="UYU19376.1"/>
    </source>
</evidence>
<keyword evidence="2 4" id="KW-0413">Isomerase</keyword>
<dbReference type="EC" id="5.3.1.29" evidence="4"/>
<gene>
    <name evidence="5" type="ORF">OH143_04615</name>
</gene>
<feature type="binding site" evidence="4">
    <location>
        <begin position="204"/>
        <end position="205"/>
    </location>
    <ligand>
        <name>substrate</name>
    </ligand>
</feature>
<dbReference type="InterPro" id="IPR005250">
    <property type="entry name" value="R15Pi"/>
</dbReference>
<dbReference type="PANTHER" id="PTHR43475:SF2">
    <property type="entry name" value="RIBOSE 1,5-BISPHOSPHATE ISOMERASE"/>
    <property type="match status" value="1"/>
</dbReference>
<dbReference type="InterPro" id="IPR000649">
    <property type="entry name" value="IF-2B-related"/>
</dbReference>
<sequence>MVLSETAANIKSMEIRGAGRIARAAVEALADYAANLDAADPDTFKQEMAKAADILTATRPTAVSLPNAVRSVMRALDSFDSVEAARDAVLARAAEFVDHSEHAVERIAEIGARHISDGDVLLTHCNSEAALGCILEAHRQGKEIEVYATEVRPRGQGLVTIRTLNNAGIRTNYIVDSAVRYFINDVDLVVVGADAIAVNGAVVNKIGTAQIAHAAHEARTNVIVAAETYKFAPRTILGELIEIEERDPAEVLPRAVAEELPFVRVRNPAFDVTPAEYVDLIVTEQGAIPPGLAYTVIRDYLGWKIEELR</sequence>
<dbReference type="GO" id="GO:0019323">
    <property type="term" value="P:pentose catabolic process"/>
    <property type="evidence" value="ECO:0007669"/>
    <property type="project" value="UniProtKB-UniRule"/>
</dbReference>
<comment type="caution">
    <text evidence="4">Lacks conserved residue(s) required for the propagation of feature annotation.</text>
</comment>
<dbReference type="NCBIfam" id="TIGR00511">
    <property type="entry name" value="ribulose_e2b2"/>
    <property type="match status" value="1"/>
</dbReference>
<dbReference type="KEGG" id="msum:OH143_04615"/>
<comment type="similarity">
    <text evidence="1 4">Belongs to the eIF-2B alpha/beta/delta subunits family. R15P isomerase subfamily.</text>
</comment>
<feature type="binding site" evidence="4">
    <location>
        <begin position="16"/>
        <end position="19"/>
    </location>
    <ligand>
        <name>substrate</name>
    </ligand>
</feature>
<dbReference type="AlphaFoldDB" id="A0AAX3EBW9"/>
<feature type="active site" description="Proton acceptor" evidence="4">
    <location>
        <position position="125"/>
    </location>
</feature>
<dbReference type="HAMAP" id="MF_02230">
    <property type="entry name" value="R15P_isomerase"/>
    <property type="match status" value="1"/>
</dbReference>
<dbReference type="NCBIfam" id="TIGR00524">
    <property type="entry name" value="eIF-2B_rel"/>
    <property type="match status" value="1"/>
</dbReference>
<evidence type="ECO:0000313" key="6">
    <source>
        <dbReference type="Proteomes" id="UP001156196"/>
    </source>
</evidence>
<dbReference type="InterPro" id="IPR011559">
    <property type="entry name" value="Initiation_fac_2B_a/b/d"/>
</dbReference>
<evidence type="ECO:0000256" key="2">
    <source>
        <dbReference type="ARBA" id="ARBA00023235"/>
    </source>
</evidence>
<feature type="binding site" evidence="4">
    <location>
        <position position="59"/>
    </location>
    <ligand>
        <name>substrate</name>
    </ligand>
</feature>
<protein>
    <recommendedName>
        <fullName evidence="4">Ribose 1,5-bisphosphate isomerase</fullName>
        <shortName evidence="4">R15P isomerase</shortName>
        <shortName evidence="4">R15Pi</shortName>
        <ecNumber evidence="4">5.3.1.29</ecNumber>
    </recommendedName>
    <alternativeName>
        <fullName evidence="4">Ribulose 1,5-bisphosphate synthase</fullName>
        <shortName evidence="4">RuBP synthase</shortName>
    </alternativeName>
</protein>
<keyword evidence="3 4" id="KW-0119">Carbohydrate metabolism</keyword>
<evidence type="ECO:0000256" key="1">
    <source>
        <dbReference type="ARBA" id="ARBA00009229"/>
    </source>
</evidence>
<dbReference type="InterPro" id="IPR037171">
    <property type="entry name" value="NagB/RpiA_transferase-like"/>
</dbReference>
<dbReference type="GO" id="GO:0019509">
    <property type="term" value="P:L-methionine salvage from methylthioadenosine"/>
    <property type="evidence" value="ECO:0007669"/>
    <property type="project" value="TreeGrafter"/>
</dbReference>
<dbReference type="InterPro" id="IPR042529">
    <property type="entry name" value="IF_2B-like_C"/>
</dbReference>
<dbReference type="PANTHER" id="PTHR43475">
    <property type="entry name" value="METHYLTHIORIBOSE-1-PHOSPHATE ISOMERASE"/>
    <property type="match status" value="1"/>
</dbReference>
<dbReference type="Gene3D" id="1.20.120.420">
    <property type="entry name" value="translation initiation factor eif-2b, domain 1"/>
    <property type="match status" value="1"/>
</dbReference>
<name>A0AAX3EBW9_9EURY</name>
<evidence type="ECO:0000256" key="3">
    <source>
        <dbReference type="ARBA" id="ARBA00023277"/>
    </source>
</evidence>
<dbReference type="Pfam" id="PF01008">
    <property type="entry name" value="IF-2B"/>
    <property type="match status" value="1"/>
</dbReference>
<dbReference type="InterPro" id="IPR027363">
    <property type="entry name" value="M1Pi_N"/>
</dbReference>
<comment type="catalytic activity">
    <reaction evidence="4">
        <text>alpha-D-ribose 1,5-bisphosphate = D-ribulose 1,5-bisphosphate</text>
        <dbReference type="Rhea" id="RHEA:32243"/>
        <dbReference type="ChEBI" id="CHEBI:57870"/>
        <dbReference type="ChEBI" id="CHEBI:68688"/>
        <dbReference type="EC" id="5.3.1.29"/>
    </reaction>
</comment>
<comment type="function">
    <text evidence="4">Catalyzes the isomerization of ribose 1,5-bisphosphate (R15P) to ribulose 1,5-bisphosphate (RuBP), the CO(2) acceptor and substrate for RubisCO. Functions in an archaeal AMP degradation pathway, together with AMP phosphorylase and RubisCO.</text>
</comment>
<dbReference type="GeneID" id="76730149"/>
<organism evidence="5 6">
    <name type="scientific">Methanoculleus submarinus</name>
    <dbReference type="NCBI Taxonomy" id="204050"/>
    <lineage>
        <taxon>Archaea</taxon>
        <taxon>Methanobacteriati</taxon>
        <taxon>Methanobacteriota</taxon>
        <taxon>Stenosarchaea group</taxon>
        <taxon>Methanomicrobia</taxon>
        <taxon>Methanomicrobiales</taxon>
        <taxon>Methanomicrobiaceae</taxon>
        <taxon>Methanoculleus</taxon>
    </lineage>
</organism>
<dbReference type="EMBL" id="CP109831">
    <property type="protein sequence ID" value="UYU19376.1"/>
    <property type="molecule type" value="Genomic_DNA"/>
</dbReference>
<dbReference type="FunFam" id="3.40.50.10470:FF:000019">
    <property type="entry name" value="Ribose 1,5-bisphosphate isomerase"/>
    <property type="match status" value="1"/>
</dbReference>
<dbReference type="Gene3D" id="3.40.50.10470">
    <property type="entry name" value="Translation initiation factor eif-2b, domain 2"/>
    <property type="match status" value="1"/>
</dbReference>
<dbReference type="GO" id="GO:0046523">
    <property type="term" value="F:S-methyl-5-thioribose-1-phosphate isomerase activity"/>
    <property type="evidence" value="ECO:0007669"/>
    <property type="project" value="TreeGrafter"/>
</dbReference>
<reference evidence="5" key="1">
    <citation type="submission" date="2022-10" db="EMBL/GenBank/DDBJ databases">
        <title>Complete genome of Methanoculleus submarinus DSM 15122.</title>
        <authorList>
            <person name="Chen S.-C."/>
            <person name="Lai S.-J."/>
            <person name="You Y.-T."/>
        </authorList>
    </citation>
    <scope>NUCLEOTIDE SEQUENCE</scope>
    <source>
        <strain evidence="5">DSM 15122</strain>
    </source>
</reference>
<keyword evidence="6" id="KW-1185">Reference proteome</keyword>
<proteinExistence type="inferred from homology"/>